<dbReference type="Pfam" id="PF14099">
    <property type="entry name" value="Polysacc_lyase"/>
    <property type="match status" value="1"/>
</dbReference>
<keyword evidence="2" id="KW-0732">Signal</keyword>
<dbReference type="InterPro" id="IPR025975">
    <property type="entry name" value="Polysacc_lyase"/>
</dbReference>
<dbReference type="STRING" id="247279.NIES1031_21310"/>
<proteinExistence type="predicted"/>
<dbReference type="Gene3D" id="2.60.120.560">
    <property type="entry name" value="Exo-inulinase, domain 1"/>
    <property type="match status" value="1"/>
</dbReference>
<evidence type="ECO:0000256" key="2">
    <source>
        <dbReference type="SAM" id="SignalP"/>
    </source>
</evidence>
<accession>A0A1U7HDZ0</accession>
<reference evidence="3 4" key="1">
    <citation type="submission" date="2016-11" db="EMBL/GenBank/DDBJ databases">
        <title>Draft Genome Sequences of Nine Cyanobacterial Strains from Diverse Habitats.</title>
        <authorList>
            <person name="Zhu T."/>
            <person name="Hou S."/>
            <person name="Lu X."/>
            <person name="Hess W.R."/>
        </authorList>
    </citation>
    <scope>NUCLEOTIDE SEQUENCE [LARGE SCALE GENOMIC DNA]</scope>
    <source>
        <strain evidence="3 4">5.2 s.c.1</strain>
    </source>
</reference>
<evidence type="ECO:0000313" key="3">
    <source>
        <dbReference type="EMBL" id="OKH21796.1"/>
    </source>
</evidence>
<protein>
    <recommendedName>
        <fullName evidence="5">3-keto-disaccharide hydrolase domain-containing protein</fullName>
    </recommendedName>
</protein>
<feature type="region of interest" description="Disordered" evidence="1">
    <location>
        <begin position="262"/>
        <end position="285"/>
    </location>
</feature>
<evidence type="ECO:0000313" key="4">
    <source>
        <dbReference type="Proteomes" id="UP000185984"/>
    </source>
</evidence>
<keyword evidence="4" id="KW-1185">Reference proteome</keyword>
<dbReference type="AlphaFoldDB" id="A0A1U7HDZ0"/>
<feature type="signal peptide" evidence="2">
    <location>
        <begin position="1"/>
        <end position="23"/>
    </location>
</feature>
<evidence type="ECO:0000256" key="1">
    <source>
        <dbReference type="SAM" id="MobiDB-lite"/>
    </source>
</evidence>
<feature type="chain" id="PRO_5012346398" description="3-keto-disaccharide hydrolase domain-containing protein" evidence="2">
    <location>
        <begin position="24"/>
        <end position="456"/>
    </location>
</feature>
<organism evidence="3 4">
    <name type="scientific">Chroogloeocystis siderophila 5.2 s.c.1</name>
    <dbReference type="NCBI Taxonomy" id="247279"/>
    <lineage>
        <taxon>Bacteria</taxon>
        <taxon>Bacillati</taxon>
        <taxon>Cyanobacteriota</taxon>
        <taxon>Cyanophyceae</taxon>
        <taxon>Oscillatoriophycideae</taxon>
        <taxon>Chroococcales</taxon>
        <taxon>Chroococcaceae</taxon>
        <taxon>Chroogloeocystis</taxon>
    </lineage>
</organism>
<gene>
    <name evidence="3" type="ORF">NIES1031_21310</name>
</gene>
<dbReference type="Proteomes" id="UP000185984">
    <property type="component" value="Unassembled WGS sequence"/>
</dbReference>
<dbReference type="Gene3D" id="2.60.120.200">
    <property type="match status" value="1"/>
</dbReference>
<name>A0A1U7HDZ0_9CHRO</name>
<comment type="caution">
    <text evidence="3">The sequence shown here is derived from an EMBL/GenBank/DDBJ whole genome shotgun (WGS) entry which is preliminary data.</text>
</comment>
<evidence type="ECO:0008006" key="5">
    <source>
        <dbReference type="Google" id="ProtNLM"/>
    </source>
</evidence>
<sequence>MRLSSLLLSTTLLLLIGANSSHAAVIESVTEDIADARSREHSTSKGGSTCNKLENVTTFTNNNAHPIRAGKQAFLHWVNRCGERSELSMRRSVIGETYWYGWSMFIPSNWDNPSDDYDILAQWPIYPSVRKLACGAAGSYMIRSGDSISFRLQRQGTTSETECTRYTLANLSEVRGKWVDFVMQAKWTGNTDGFVKLWMKIGNEAYVQKVNYSGRTYWNGERSGPYFKMGLYKGDPNFSGAAPRYLYTDEYRLGDANAKFEDVAPPGSYSEPKPQPEAPQSTFEDFSSSASNFSVQSGGAWSVSNGKYLLTYANGGLSQAHNRNISVHKNILPESFVLKADASSTATSSSWDDFSIIFNYQDGNNYYYASFNESDNRHTNGIFRVVGGVSTQLANFNSTIQGGTTYNIRIEKTKDTIEVYRNGSLQATAKDTTFTGGRAGLGSYNNSATFDNFSIE</sequence>
<dbReference type="EMBL" id="MRCC01000024">
    <property type="protein sequence ID" value="OKH21796.1"/>
    <property type="molecule type" value="Genomic_DNA"/>
</dbReference>